<keyword evidence="1" id="KW-1133">Transmembrane helix</keyword>
<sequence length="364" mass="42599">MSYKKEFFTIIIIKVLFTFFTLYVYNHFSYLADSDRYLNAALKFNNLLDRTQFVDNIFATLRYVISSKLLVNFFISIIFGCAFFYIFKDLLKYIDRKLLYISFLLPSFQIWTSIAGKEIIAIIGLLFLVKWIINIQFGRKNSIIYLLIGLVFGVLIRPHYGIAYIYLAVSVIVWKRIKISPISKGTYISLLIVTLIIVTLIITITTDVWSEAFLATLRIIKNYFLSYGISNANRYYIQWEVISDYFNNIFFGLVVSIVGPTLDETINRSIYLPFFIEGIISFVLMIVVFYRLYKTSEQYVFYRKFLYLSFIPAVVIVLMIHYPFGIFNPGAAIRYKQNITPLIYFYPLLVLACINESKAKHNII</sequence>
<evidence type="ECO:0008006" key="4">
    <source>
        <dbReference type="Google" id="ProtNLM"/>
    </source>
</evidence>
<dbReference type="EMBL" id="CQEM01000004">
    <property type="protein sequence ID" value="CNK88814.1"/>
    <property type="molecule type" value="Genomic_DNA"/>
</dbReference>
<feature type="transmembrane region" description="Helical" evidence="1">
    <location>
        <begin position="69"/>
        <end position="87"/>
    </location>
</feature>
<feature type="transmembrane region" description="Helical" evidence="1">
    <location>
        <begin position="241"/>
        <end position="258"/>
    </location>
</feature>
<proteinExistence type="predicted"/>
<keyword evidence="1" id="KW-0472">Membrane</keyword>
<feature type="transmembrane region" description="Helical" evidence="1">
    <location>
        <begin position="339"/>
        <end position="355"/>
    </location>
</feature>
<dbReference type="RefSeq" id="WP_050125651.1">
    <property type="nucleotide sequence ID" value="NZ_CQEM01000004.1"/>
</dbReference>
<keyword evidence="1" id="KW-0812">Transmembrane</keyword>
<accession>A0A0T9TKS2</accession>
<feature type="transmembrane region" description="Helical" evidence="1">
    <location>
        <begin position="7"/>
        <end position="25"/>
    </location>
</feature>
<dbReference type="Proteomes" id="UP000040088">
    <property type="component" value="Unassembled WGS sequence"/>
</dbReference>
<feature type="transmembrane region" description="Helical" evidence="1">
    <location>
        <begin position="270"/>
        <end position="293"/>
    </location>
</feature>
<reference evidence="3" key="1">
    <citation type="submission" date="2015-03" db="EMBL/GenBank/DDBJ databases">
        <authorList>
            <consortium name="Pathogen Informatics"/>
        </authorList>
    </citation>
    <scope>NUCLEOTIDE SEQUENCE [LARGE SCALE GENOMIC DNA]</scope>
    <source>
        <strain evidence="3">IP27925</strain>
    </source>
</reference>
<feature type="transmembrane region" description="Helical" evidence="1">
    <location>
        <begin position="186"/>
        <end position="206"/>
    </location>
</feature>
<feature type="transmembrane region" description="Helical" evidence="1">
    <location>
        <begin position="119"/>
        <end position="137"/>
    </location>
</feature>
<evidence type="ECO:0000313" key="3">
    <source>
        <dbReference type="Proteomes" id="UP000040088"/>
    </source>
</evidence>
<organism evidence="2 3">
    <name type="scientific">Yersinia aleksiciae</name>
    <dbReference type="NCBI Taxonomy" id="263819"/>
    <lineage>
        <taxon>Bacteria</taxon>
        <taxon>Pseudomonadati</taxon>
        <taxon>Pseudomonadota</taxon>
        <taxon>Gammaproteobacteria</taxon>
        <taxon>Enterobacterales</taxon>
        <taxon>Yersiniaceae</taxon>
        <taxon>Yersinia</taxon>
    </lineage>
</organism>
<evidence type="ECO:0000256" key="1">
    <source>
        <dbReference type="SAM" id="Phobius"/>
    </source>
</evidence>
<gene>
    <name evidence="2" type="ORF">ERS008460_01187</name>
</gene>
<feature type="transmembrane region" description="Helical" evidence="1">
    <location>
        <begin position="305"/>
        <end position="327"/>
    </location>
</feature>
<dbReference type="AlphaFoldDB" id="A0A0T9TKS2"/>
<protein>
    <recommendedName>
        <fullName evidence="4">Glycosyltransferase RgtA/B/C/D-like domain-containing protein</fullName>
    </recommendedName>
</protein>
<name>A0A0T9TKS2_YERAE</name>
<evidence type="ECO:0000313" key="2">
    <source>
        <dbReference type="EMBL" id="CNK88814.1"/>
    </source>
</evidence>
<feature type="transmembrane region" description="Helical" evidence="1">
    <location>
        <begin position="143"/>
        <end position="174"/>
    </location>
</feature>